<gene>
    <name evidence="1" type="ORF">ME3_27</name>
</gene>
<protein>
    <submittedName>
        <fullName evidence="1">Uncharacterized protein</fullName>
    </submittedName>
</protein>
<proteinExistence type="predicted"/>
<name>A0A172Q005_9CAUD</name>
<organism evidence="1 2">
    <name type="scientific">Acinetobacter phage vB_AbaM_ME3</name>
    <dbReference type="NCBI Taxonomy" id="1837876"/>
    <lineage>
        <taxon>Viruses</taxon>
        <taxon>Duplodnaviria</taxon>
        <taxon>Heunggongvirae</taxon>
        <taxon>Uroviricota</taxon>
        <taxon>Caudoviricetes</taxon>
        <taxon>Metrivirus</taxon>
        <taxon>Metrivirus ME3</taxon>
    </lineage>
</organism>
<sequence>MKNDLNLITELDTLLFTDLDTDAISRPLIWTRFRRHEDNDKRVNCSACNPNINGYVEGQLGCPYCKGYGYLSDQSIIKGYLYKQNEGKDRYNLHAFEKVGKADTTSYVLVTPYDVKPLNEDYIELVDLDSNGKIAMPLKMTERLKIIFNRSMRASTNKTDFNISYLGG</sequence>
<dbReference type="EMBL" id="KU935715">
    <property type="protein sequence ID" value="AND75188.1"/>
    <property type="molecule type" value="Genomic_DNA"/>
</dbReference>
<keyword evidence="2" id="KW-1185">Reference proteome</keyword>
<dbReference type="Proteomes" id="UP000225947">
    <property type="component" value="Segment"/>
</dbReference>
<evidence type="ECO:0000313" key="1">
    <source>
        <dbReference type="EMBL" id="AND75188.1"/>
    </source>
</evidence>
<accession>A0A172Q005</accession>
<evidence type="ECO:0000313" key="2">
    <source>
        <dbReference type="Proteomes" id="UP000225947"/>
    </source>
</evidence>
<reference evidence="2" key="1">
    <citation type="submission" date="2016-03" db="EMBL/GenBank/DDBJ databases">
        <title>Characterization of Acinetobacter baumannii phage vB_AbaM_ME3.</title>
        <authorList>
            <person name="Buttimer C.T.H."/>
            <person name="Elbreki M."/>
            <person name="Coffey A."/>
        </authorList>
    </citation>
    <scope>NUCLEOTIDE SEQUENCE [LARGE SCALE GENOMIC DNA]</scope>
</reference>